<organism evidence="3 4">
    <name type="scientific">Rosa chinensis</name>
    <name type="common">China rose</name>
    <dbReference type="NCBI Taxonomy" id="74649"/>
    <lineage>
        <taxon>Eukaryota</taxon>
        <taxon>Viridiplantae</taxon>
        <taxon>Streptophyta</taxon>
        <taxon>Embryophyta</taxon>
        <taxon>Tracheophyta</taxon>
        <taxon>Spermatophyta</taxon>
        <taxon>Magnoliopsida</taxon>
        <taxon>eudicotyledons</taxon>
        <taxon>Gunneridae</taxon>
        <taxon>Pentapetalae</taxon>
        <taxon>rosids</taxon>
        <taxon>fabids</taxon>
        <taxon>Rosales</taxon>
        <taxon>Rosaceae</taxon>
        <taxon>Rosoideae</taxon>
        <taxon>Rosoideae incertae sedis</taxon>
        <taxon>Rosa</taxon>
    </lineage>
</organism>
<protein>
    <recommendedName>
        <fullName evidence="5">Transmembrane protein</fullName>
    </recommendedName>
</protein>
<feature type="transmembrane region" description="Helical" evidence="2">
    <location>
        <begin position="74"/>
        <end position="91"/>
    </location>
</feature>
<dbReference type="EMBL" id="PDCK01000040">
    <property type="protein sequence ID" value="PRQ46198.1"/>
    <property type="molecule type" value="Genomic_DNA"/>
</dbReference>
<feature type="transmembrane region" description="Helical" evidence="2">
    <location>
        <begin position="34"/>
        <end position="54"/>
    </location>
</feature>
<dbReference type="AlphaFoldDB" id="A0A2P6RIE2"/>
<dbReference type="Proteomes" id="UP000238479">
    <property type="component" value="Chromosome 2"/>
</dbReference>
<evidence type="ECO:0008006" key="5">
    <source>
        <dbReference type="Google" id="ProtNLM"/>
    </source>
</evidence>
<name>A0A2P6RIE2_ROSCH</name>
<sequence length="131" mass="14891">MTDDDPVRFQIGEGSIEGDEREKRERERLERERVVMTLPPSFCCSLFAIFSIPSLPIFGSSSLSLPHFVSKTKVNGQLMCGSLFFLCILHAKPPRKLTNPALIFFFFCFFLMKFFSPSDSLDSDDKPSVEP</sequence>
<keyword evidence="2" id="KW-0472">Membrane</keyword>
<comment type="caution">
    <text evidence="3">The sequence shown here is derived from an EMBL/GenBank/DDBJ whole genome shotgun (WGS) entry which is preliminary data.</text>
</comment>
<evidence type="ECO:0000256" key="1">
    <source>
        <dbReference type="SAM" id="MobiDB-lite"/>
    </source>
</evidence>
<gene>
    <name evidence="3" type="ORF">RchiOBHm_Chr2g0086471</name>
</gene>
<keyword evidence="2" id="KW-1133">Transmembrane helix</keyword>
<evidence type="ECO:0000313" key="3">
    <source>
        <dbReference type="EMBL" id="PRQ46198.1"/>
    </source>
</evidence>
<reference evidence="3 4" key="1">
    <citation type="journal article" date="2018" name="Nat. Genet.">
        <title>The Rosa genome provides new insights in the design of modern roses.</title>
        <authorList>
            <person name="Bendahmane M."/>
        </authorList>
    </citation>
    <scope>NUCLEOTIDE SEQUENCE [LARGE SCALE GENOMIC DNA]</scope>
    <source>
        <strain evidence="4">cv. Old Blush</strain>
    </source>
</reference>
<keyword evidence="2" id="KW-0812">Transmembrane</keyword>
<keyword evidence="4" id="KW-1185">Reference proteome</keyword>
<accession>A0A2P6RIE2</accession>
<feature type="region of interest" description="Disordered" evidence="1">
    <location>
        <begin position="1"/>
        <end position="25"/>
    </location>
</feature>
<proteinExistence type="predicted"/>
<evidence type="ECO:0000313" key="4">
    <source>
        <dbReference type="Proteomes" id="UP000238479"/>
    </source>
</evidence>
<feature type="transmembrane region" description="Helical" evidence="2">
    <location>
        <begin position="98"/>
        <end position="116"/>
    </location>
</feature>
<evidence type="ECO:0000256" key="2">
    <source>
        <dbReference type="SAM" id="Phobius"/>
    </source>
</evidence>
<dbReference type="Gramene" id="PRQ46198">
    <property type="protein sequence ID" value="PRQ46198"/>
    <property type="gene ID" value="RchiOBHm_Chr2g0086471"/>
</dbReference>